<dbReference type="PANTHER" id="PTHR36974">
    <property type="entry name" value="MEMBRANE PROTEIN-RELATED"/>
    <property type="match status" value="1"/>
</dbReference>
<keyword evidence="1" id="KW-0472">Membrane</keyword>
<proteinExistence type="predicted"/>
<keyword evidence="1" id="KW-1133">Transmembrane helix</keyword>
<reference evidence="2 3" key="1">
    <citation type="submission" date="2020-08" db="EMBL/GenBank/DDBJ databases">
        <title>Polaribacter sp. L12M9 isolated from gut of the Korean scallop.</title>
        <authorList>
            <person name="Jeong Y.S."/>
        </authorList>
    </citation>
    <scope>NUCLEOTIDE SEQUENCE [LARGE SCALE GENOMIC DNA]</scope>
    <source>
        <strain evidence="2 3">L12M9</strain>
    </source>
</reference>
<evidence type="ECO:0000256" key="1">
    <source>
        <dbReference type="SAM" id="Phobius"/>
    </source>
</evidence>
<protein>
    <submittedName>
        <fullName evidence="2">DoxX family membrane protein</fullName>
    </submittedName>
</protein>
<feature type="transmembrane region" description="Helical" evidence="1">
    <location>
        <begin position="99"/>
        <end position="118"/>
    </location>
</feature>
<organism evidence="2 3">
    <name type="scientific">Polaribacter pectinis</name>
    <dbReference type="NCBI Taxonomy" id="2738844"/>
    <lineage>
        <taxon>Bacteria</taxon>
        <taxon>Pseudomonadati</taxon>
        <taxon>Bacteroidota</taxon>
        <taxon>Flavobacteriia</taxon>
        <taxon>Flavobacteriales</taxon>
        <taxon>Flavobacteriaceae</taxon>
    </lineage>
</organism>
<dbReference type="RefSeq" id="WP_187481299.1">
    <property type="nucleotide sequence ID" value="NZ_CP060695.1"/>
</dbReference>
<dbReference type="AlphaFoldDB" id="A0A7G9L6V8"/>
<keyword evidence="3" id="KW-1185">Reference proteome</keyword>
<dbReference type="KEGG" id="ppec:H9W90_09065"/>
<keyword evidence="1" id="KW-0812">Transmembrane</keyword>
<name>A0A7G9L6V8_9FLAO</name>
<evidence type="ECO:0000313" key="3">
    <source>
        <dbReference type="Proteomes" id="UP000515808"/>
    </source>
</evidence>
<dbReference type="EMBL" id="CP060695">
    <property type="protein sequence ID" value="QNM84357.1"/>
    <property type="molecule type" value="Genomic_DNA"/>
</dbReference>
<dbReference type="PANTHER" id="PTHR36974:SF1">
    <property type="entry name" value="DOXX FAMILY MEMBRANE PROTEIN"/>
    <property type="match status" value="1"/>
</dbReference>
<feature type="transmembrane region" description="Helical" evidence="1">
    <location>
        <begin position="6"/>
        <end position="25"/>
    </location>
</feature>
<feature type="transmembrane region" description="Helical" evidence="1">
    <location>
        <begin position="37"/>
        <end position="60"/>
    </location>
</feature>
<dbReference type="Proteomes" id="UP000515808">
    <property type="component" value="Chromosome"/>
</dbReference>
<sequence length="120" mass="13612">MEVFVLILKIIFGAFFCFAGTMHIIKPKFFKYFIPDFLPKLLVNYVVGVIEFGLGIALFFTSITKSAAAGIFILLILFLPIHIWDATKIRPAIGSKKVAVFRILLQFLLMYLACLIYLNS</sequence>
<accession>A0A7G9L6V8</accession>
<evidence type="ECO:0000313" key="2">
    <source>
        <dbReference type="EMBL" id="QNM84357.1"/>
    </source>
</evidence>
<gene>
    <name evidence="2" type="ORF">H9W90_09065</name>
</gene>
<feature type="transmembrane region" description="Helical" evidence="1">
    <location>
        <begin position="66"/>
        <end position="87"/>
    </location>
</feature>